<feature type="signal peptide" evidence="2">
    <location>
        <begin position="1"/>
        <end position="20"/>
    </location>
</feature>
<comment type="caution">
    <text evidence="4">The sequence shown here is derived from an EMBL/GenBank/DDBJ whole genome shotgun (WGS) entry which is preliminary data.</text>
</comment>
<dbReference type="Proteomes" id="UP000293465">
    <property type="component" value="Unassembled WGS sequence"/>
</dbReference>
<dbReference type="CDD" id="cd00077">
    <property type="entry name" value="HDc"/>
    <property type="match status" value="1"/>
</dbReference>
<dbReference type="RefSeq" id="WP_130087618.1">
    <property type="nucleotide sequence ID" value="NZ_SEZJ01000009.1"/>
</dbReference>
<evidence type="ECO:0000259" key="3">
    <source>
        <dbReference type="PROSITE" id="PS51832"/>
    </source>
</evidence>
<reference evidence="4 5" key="1">
    <citation type="submission" date="2019-02" db="EMBL/GenBank/DDBJ databases">
        <title>Genome sequences of Aliivibrio finisterrensis strains from farmed Atlantic salmon.</title>
        <authorList>
            <person name="Bowman J.P."/>
        </authorList>
    </citation>
    <scope>NUCLEOTIDE SEQUENCE [LARGE SCALE GENOMIC DNA]</scope>
    <source>
        <strain evidence="4 5">A32</strain>
    </source>
</reference>
<evidence type="ECO:0000313" key="5">
    <source>
        <dbReference type="Proteomes" id="UP000293465"/>
    </source>
</evidence>
<dbReference type="PROSITE" id="PS51832">
    <property type="entry name" value="HD_GYP"/>
    <property type="match status" value="1"/>
</dbReference>
<sequence>MRHYSSLLFSLVFVFFSLNAATKPLVTEKPINILVLHSYSPSYEWTQNIEDGIKNTAKNSDKPIRLSIEYMDSKRIKGRAYQTQYADYLSAKYTRDYFDAVIVSDDNGLNFLVKNGEYLFPEIPVVAVGINNLSVDLGSLADRTTVYYEKDHILENLELVQSLFPQTKTIYLLSDNSLTSQLIRKSFLDEAEHFPDFTIKIIDEKPLMEAASYLSQLSSDSVVFLTHYNTELQQGKYYDYASVASQLSKKSTAPIFVFWEHYIGYGVLGGYVNRSYSLGVQSILSLSHKLKFSIVKNVINFPTAWEGFVFDHRVVDVFDLDIDDLPYASSVVNKPSSYLYENRNIITVTFLLISMMLGIIITQFIAIRRKKELNENKSHILALQNKTLRVQRAMIEVLGEAIETRSGETGNHVRRVAKMSLLLGKIYGLPKSEYELIEVISPMHDVGKIGIPEAILDKPGRLTQEERVIIETHTELGYKLLSSGDGEIMQSAARIALEHHERWDGKGYPNQLAAHDIHIFARITAITDVFDALMSKRCYKEAWPLEQVIELFSRECGKQFDPELCTLFLKNIDKFVSIRQQYPD</sequence>
<dbReference type="InterPro" id="IPR003607">
    <property type="entry name" value="HD/PDEase_dom"/>
</dbReference>
<dbReference type="GeneID" id="56275732"/>
<evidence type="ECO:0000256" key="1">
    <source>
        <dbReference type="SAM" id="Phobius"/>
    </source>
</evidence>
<dbReference type="Pfam" id="PF13487">
    <property type="entry name" value="HD_5"/>
    <property type="match status" value="1"/>
</dbReference>
<dbReference type="Gene3D" id="1.10.3210.10">
    <property type="entry name" value="Hypothetical protein af1432"/>
    <property type="match status" value="1"/>
</dbReference>
<keyword evidence="1" id="KW-0472">Membrane</keyword>
<feature type="chain" id="PRO_5020718103" evidence="2">
    <location>
        <begin position="21"/>
        <end position="584"/>
    </location>
</feature>
<dbReference type="SMART" id="SM00471">
    <property type="entry name" value="HDc"/>
    <property type="match status" value="1"/>
</dbReference>
<name>A0A4Q5KIK8_9GAMM</name>
<dbReference type="InterPro" id="IPR037522">
    <property type="entry name" value="HD_GYP_dom"/>
</dbReference>
<proteinExistence type="predicted"/>
<dbReference type="GO" id="GO:0008081">
    <property type="term" value="F:phosphoric diester hydrolase activity"/>
    <property type="evidence" value="ECO:0007669"/>
    <property type="project" value="UniProtKB-ARBA"/>
</dbReference>
<dbReference type="PANTHER" id="PTHR45228">
    <property type="entry name" value="CYCLIC DI-GMP PHOSPHODIESTERASE TM_0186-RELATED"/>
    <property type="match status" value="1"/>
</dbReference>
<gene>
    <name evidence="4" type="ORF">ERW49_11755</name>
</gene>
<organism evidence="4 5">
    <name type="scientific">Aliivibrio finisterrensis</name>
    <dbReference type="NCBI Taxonomy" id="511998"/>
    <lineage>
        <taxon>Bacteria</taxon>
        <taxon>Pseudomonadati</taxon>
        <taxon>Pseudomonadota</taxon>
        <taxon>Gammaproteobacteria</taxon>
        <taxon>Vibrionales</taxon>
        <taxon>Vibrionaceae</taxon>
        <taxon>Aliivibrio</taxon>
    </lineage>
</organism>
<dbReference type="InterPro" id="IPR052020">
    <property type="entry name" value="Cyclic_di-GMP/3'3'-cGAMP_PDE"/>
</dbReference>
<evidence type="ECO:0000313" key="4">
    <source>
        <dbReference type="EMBL" id="RYU45966.1"/>
    </source>
</evidence>
<dbReference type="OrthoDB" id="6210373at2"/>
<evidence type="ECO:0000256" key="2">
    <source>
        <dbReference type="SAM" id="SignalP"/>
    </source>
</evidence>
<protein>
    <submittedName>
        <fullName evidence="4">HD domain-containing protein</fullName>
    </submittedName>
</protein>
<keyword evidence="1" id="KW-0812">Transmembrane</keyword>
<feature type="domain" description="HD-GYP" evidence="3">
    <location>
        <begin position="387"/>
        <end position="584"/>
    </location>
</feature>
<keyword evidence="1" id="KW-1133">Transmembrane helix</keyword>
<dbReference type="EMBL" id="SEZJ01000009">
    <property type="protein sequence ID" value="RYU45966.1"/>
    <property type="molecule type" value="Genomic_DNA"/>
</dbReference>
<dbReference type="SUPFAM" id="SSF109604">
    <property type="entry name" value="HD-domain/PDEase-like"/>
    <property type="match status" value="1"/>
</dbReference>
<dbReference type="PANTHER" id="PTHR45228:SF9">
    <property type="entry name" value="3'3'-CGAMP-SPECIFIC PHOSPHODIESTERASE 2"/>
    <property type="match status" value="1"/>
</dbReference>
<keyword evidence="2" id="KW-0732">Signal</keyword>
<feature type="transmembrane region" description="Helical" evidence="1">
    <location>
        <begin position="345"/>
        <end position="367"/>
    </location>
</feature>
<dbReference type="AlphaFoldDB" id="A0A4Q5KIK8"/>
<accession>A0A4Q5KIK8</accession>